<dbReference type="Gene3D" id="3.30.43.10">
    <property type="entry name" value="Uridine Diphospho-n-acetylenolpyruvylglucosamine Reductase, domain 2"/>
    <property type="match status" value="1"/>
</dbReference>
<dbReference type="InterPro" id="IPR011601">
    <property type="entry name" value="MurB_C"/>
</dbReference>
<gene>
    <name evidence="20" type="primary">murB</name>
    <name evidence="22" type="ORF">DXX93_01340</name>
</gene>
<dbReference type="InterPro" id="IPR006094">
    <property type="entry name" value="Oxid_FAD_bind_N"/>
</dbReference>
<dbReference type="Gene3D" id="3.90.78.10">
    <property type="entry name" value="UDP-N-acetylenolpyruvoylglucosamine reductase, C-terminal domain"/>
    <property type="match status" value="1"/>
</dbReference>
<evidence type="ECO:0000256" key="5">
    <source>
        <dbReference type="ARBA" id="ARBA00010485"/>
    </source>
</evidence>
<evidence type="ECO:0000256" key="3">
    <source>
        <dbReference type="ARBA" id="ARBA00004496"/>
    </source>
</evidence>
<evidence type="ECO:0000256" key="16">
    <source>
        <dbReference type="ARBA" id="ARBA00023306"/>
    </source>
</evidence>
<keyword evidence="16 20" id="KW-0131">Cell cycle</keyword>
<evidence type="ECO:0000256" key="12">
    <source>
        <dbReference type="ARBA" id="ARBA00022857"/>
    </source>
</evidence>
<keyword evidence="11 20" id="KW-0274">FAD</keyword>
<comment type="subcellular location">
    <subcellularLocation>
        <location evidence="3 20">Cytoplasm</location>
    </subcellularLocation>
</comment>
<dbReference type="GO" id="GO:0071949">
    <property type="term" value="F:FAD binding"/>
    <property type="evidence" value="ECO:0007669"/>
    <property type="project" value="InterPro"/>
</dbReference>
<dbReference type="GO" id="GO:0005829">
    <property type="term" value="C:cytosol"/>
    <property type="evidence" value="ECO:0007669"/>
    <property type="project" value="TreeGrafter"/>
</dbReference>
<evidence type="ECO:0000256" key="4">
    <source>
        <dbReference type="ARBA" id="ARBA00004752"/>
    </source>
</evidence>
<dbReference type="InterPro" id="IPR036635">
    <property type="entry name" value="MurB_C_sf"/>
</dbReference>
<dbReference type="InterPro" id="IPR003170">
    <property type="entry name" value="MurB"/>
</dbReference>
<evidence type="ECO:0000259" key="21">
    <source>
        <dbReference type="PROSITE" id="PS51387"/>
    </source>
</evidence>
<comment type="catalytic activity">
    <reaction evidence="19 20">
        <text>UDP-N-acetyl-alpha-D-muramate + NADP(+) = UDP-N-acetyl-3-O-(1-carboxyvinyl)-alpha-D-glucosamine + NADPH + H(+)</text>
        <dbReference type="Rhea" id="RHEA:12248"/>
        <dbReference type="ChEBI" id="CHEBI:15378"/>
        <dbReference type="ChEBI" id="CHEBI:57783"/>
        <dbReference type="ChEBI" id="CHEBI:58349"/>
        <dbReference type="ChEBI" id="CHEBI:68483"/>
        <dbReference type="ChEBI" id="CHEBI:70757"/>
        <dbReference type="EC" id="1.3.1.98"/>
    </reaction>
</comment>
<feature type="active site" evidence="20">
    <location>
        <position position="324"/>
    </location>
</feature>
<comment type="pathway">
    <text evidence="4 20">Cell wall biogenesis; peptidoglycan biosynthesis.</text>
</comment>
<protein>
    <recommendedName>
        <fullName evidence="7 20">UDP-N-acetylenolpyruvoylglucosamine reductase</fullName>
        <ecNumber evidence="6 20">1.3.1.98</ecNumber>
    </recommendedName>
    <alternativeName>
        <fullName evidence="18 20">UDP-N-acetylmuramate dehydrogenase</fullName>
    </alternativeName>
</protein>
<dbReference type="InterPro" id="IPR016169">
    <property type="entry name" value="FAD-bd_PCMH_sub2"/>
</dbReference>
<evidence type="ECO:0000256" key="14">
    <source>
        <dbReference type="ARBA" id="ARBA00022984"/>
    </source>
</evidence>
<dbReference type="PROSITE" id="PS51387">
    <property type="entry name" value="FAD_PCMH"/>
    <property type="match status" value="1"/>
</dbReference>
<reference evidence="22 23" key="1">
    <citation type="submission" date="2018-08" db="EMBL/GenBank/DDBJ databases">
        <title>Thalassotalea euphylliae genome.</title>
        <authorList>
            <person name="Summers S."/>
            <person name="Rice S.A."/>
            <person name="Freckelton M.L."/>
            <person name="Nedved B.T."/>
            <person name="Hadfield M.G."/>
        </authorList>
    </citation>
    <scope>NUCLEOTIDE SEQUENCE [LARGE SCALE GENOMIC DNA]</scope>
    <source>
        <strain evidence="22 23">H1</strain>
    </source>
</reference>
<evidence type="ECO:0000256" key="17">
    <source>
        <dbReference type="ARBA" id="ARBA00023316"/>
    </source>
</evidence>
<dbReference type="NCBIfam" id="TIGR00179">
    <property type="entry name" value="murB"/>
    <property type="match status" value="1"/>
</dbReference>
<keyword evidence="14 20" id="KW-0573">Peptidoglycan synthesis</keyword>
<sequence>MNNLSSGNIKAMNTMAINAYCDQLIEITSLNQLMALTIPEQPVYILGEGSNTLFVDSKTPTLIRPNIIGVKVSETNTHFHLNVGAGENWHQLVQYTVANNMFGLENLALIPGSVGAAPVQNIGAYGVEFANFCHSVEWFDFETSEQLELPVAQCQFSYRDSIFKQALKGKGVITSVNLSLPKKWQPVLTYAGLNELNDTATAEQVMNKVIDIRNSKLPDPKQLANVGSFFKNPVVTQSVFNKLQAQYPDIPFYSQGEDQIKLAAGWLIDQAGLKGYRQGDAAVHQKQALVLVNFGGATGQDIAALAELVVETVAKKFAVTLEPEVRIVGEHGERLLIKSESQCLNQ</sequence>
<evidence type="ECO:0000256" key="11">
    <source>
        <dbReference type="ARBA" id="ARBA00022827"/>
    </source>
</evidence>
<dbReference type="Gene3D" id="3.30.465.10">
    <property type="match status" value="1"/>
</dbReference>
<dbReference type="InterPro" id="IPR016166">
    <property type="entry name" value="FAD-bd_PCMH"/>
</dbReference>
<comment type="function">
    <text evidence="2 20">Cell wall formation.</text>
</comment>
<dbReference type="Pfam" id="PF02873">
    <property type="entry name" value="MurB_C"/>
    <property type="match status" value="1"/>
</dbReference>
<evidence type="ECO:0000256" key="19">
    <source>
        <dbReference type="ARBA" id="ARBA00048914"/>
    </source>
</evidence>
<keyword evidence="9 20" id="KW-0132">Cell division</keyword>
<dbReference type="PANTHER" id="PTHR21071:SF4">
    <property type="entry name" value="UDP-N-ACETYLENOLPYRUVOYLGLUCOSAMINE REDUCTASE"/>
    <property type="match status" value="1"/>
</dbReference>
<dbReference type="Proteomes" id="UP000256478">
    <property type="component" value="Unassembled WGS sequence"/>
</dbReference>
<dbReference type="GO" id="GO:0009252">
    <property type="term" value="P:peptidoglycan biosynthetic process"/>
    <property type="evidence" value="ECO:0007669"/>
    <property type="project" value="UniProtKB-UniRule"/>
</dbReference>
<evidence type="ECO:0000256" key="15">
    <source>
        <dbReference type="ARBA" id="ARBA00023002"/>
    </source>
</evidence>
<evidence type="ECO:0000256" key="7">
    <source>
        <dbReference type="ARBA" id="ARBA00015188"/>
    </source>
</evidence>
<dbReference type="InterPro" id="IPR036318">
    <property type="entry name" value="FAD-bd_PCMH-like_sf"/>
</dbReference>
<organism evidence="22 23">
    <name type="scientific">Thalassotalea euphylliae</name>
    <dbReference type="NCBI Taxonomy" id="1655234"/>
    <lineage>
        <taxon>Bacteria</taxon>
        <taxon>Pseudomonadati</taxon>
        <taxon>Pseudomonadota</taxon>
        <taxon>Gammaproteobacteria</taxon>
        <taxon>Alteromonadales</taxon>
        <taxon>Colwelliaceae</taxon>
        <taxon>Thalassotalea</taxon>
    </lineage>
</organism>
<dbReference type="OrthoDB" id="9804753at2"/>
<keyword evidence="8 20" id="KW-0963">Cytoplasm</keyword>
<feature type="domain" description="FAD-binding PCMH-type" evidence="21">
    <location>
        <begin position="17"/>
        <end position="183"/>
    </location>
</feature>
<evidence type="ECO:0000256" key="2">
    <source>
        <dbReference type="ARBA" id="ARBA00003921"/>
    </source>
</evidence>
<dbReference type="RefSeq" id="WP_116006483.1">
    <property type="nucleotide sequence ID" value="NZ_QUOU01000001.1"/>
</dbReference>
<dbReference type="SUPFAM" id="SSF56194">
    <property type="entry name" value="Uridine diphospho-N-Acetylenolpyruvylglucosamine reductase, MurB, C-terminal domain"/>
    <property type="match status" value="1"/>
</dbReference>
<dbReference type="GO" id="GO:0008360">
    <property type="term" value="P:regulation of cell shape"/>
    <property type="evidence" value="ECO:0007669"/>
    <property type="project" value="UniProtKB-KW"/>
</dbReference>
<evidence type="ECO:0000256" key="20">
    <source>
        <dbReference type="HAMAP-Rule" id="MF_00037"/>
    </source>
</evidence>
<dbReference type="SUPFAM" id="SSF56176">
    <property type="entry name" value="FAD-binding/transporter-associated domain-like"/>
    <property type="match status" value="1"/>
</dbReference>
<evidence type="ECO:0000313" key="23">
    <source>
        <dbReference type="Proteomes" id="UP000256478"/>
    </source>
</evidence>
<dbReference type="Pfam" id="PF01565">
    <property type="entry name" value="FAD_binding_4"/>
    <property type="match status" value="1"/>
</dbReference>
<dbReference type="GO" id="GO:0071555">
    <property type="term" value="P:cell wall organization"/>
    <property type="evidence" value="ECO:0007669"/>
    <property type="project" value="UniProtKB-KW"/>
</dbReference>
<evidence type="ECO:0000256" key="8">
    <source>
        <dbReference type="ARBA" id="ARBA00022490"/>
    </source>
</evidence>
<dbReference type="GO" id="GO:0008762">
    <property type="term" value="F:UDP-N-acetylmuramate dehydrogenase activity"/>
    <property type="evidence" value="ECO:0007669"/>
    <property type="project" value="UniProtKB-UniRule"/>
</dbReference>
<keyword evidence="15 20" id="KW-0560">Oxidoreductase</keyword>
<keyword evidence="10 20" id="KW-0285">Flavoprotein</keyword>
<dbReference type="HAMAP" id="MF_00037">
    <property type="entry name" value="MurB"/>
    <property type="match status" value="1"/>
</dbReference>
<dbReference type="EC" id="1.3.1.98" evidence="6 20"/>
<accession>A0A3E0TMD4</accession>
<evidence type="ECO:0000256" key="10">
    <source>
        <dbReference type="ARBA" id="ARBA00022630"/>
    </source>
</evidence>
<comment type="caution">
    <text evidence="22">The sequence shown here is derived from an EMBL/GenBank/DDBJ whole genome shotgun (WGS) entry which is preliminary data.</text>
</comment>
<evidence type="ECO:0000256" key="9">
    <source>
        <dbReference type="ARBA" id="ARBA00022618"/>
    </source>
</evidence>
<evidence type="ECO:0000256" key="1">
    <source>
        <dbReference type="ARBA" id="ARBA00001974"/>
    </source>
</evidence>
<evidence type="ECO:0000256" key="13">
    <source>
        <dbReference type="ARBA" id="ARBA00022960"/>
    </source>
</evidence>
<dbReference type="EMBL" id="QUOU01000001">
    <property type="protein sequence ID" value="REL25322.1"/>
    <property type="molecule type" value="Genomic_DNA"/>
</dbReference>
<dbReference type="NCBIfam" id="NF000755">
    <property type="entry name" value="PRK00046.1"/>
    <property type="match status" value="1"/>
</dbReference>
<comment type="cofactor">
    <cofactor evidence="1 20">
        <name>FAD</name>
        <dbReference type="ChEBI" id="CHEBI:57692"/>
    </cofactor>
</comment>
<evidence type="ECO:0000256" key="6">
    <source>
        <dbReference type="ARBA" id="ARBA00012518"/>
    </source>
</evidence>
<feature type="active site" description="Proton donor" evidence="20">
    <location>
        <position position="228"/>
    </location>
</feature>
<feature type="active site" evidence="20">
    <location>
        <position position="159"/>
    </location>
</feature>
<evidence type="ECO:0000313" key="22">
    <source>
        <dbReference type="EMBL" id="REL25322.1"/>
    </source>
</evidence>
<comment type="similarity">
    <text evidence="5 20">Belongs to the MurB family.</text>
</comment>
<dbReference type="InterPro" id="IPR016167">
    <property type="entry name" value="FAD-bd_PCMH_sub1"/>
</dbReference>
<dbReference type="UniPathway" id="UPA00219"/>
<keyword evidence="13 20" id="KW-0133">Cell shape</keyword>
<name>A0A3E0TMD4_9GAMM</name>
<dbReference type="PANTHER" id="PTHR21071">
    <property type="entry name" value="UDP-N-ACETYLENOLPYRUVOYLGLUCOSAMINE REDUCTASE"/>
    <property type="match status" value="1"/>
</dbReference>
<keyword evidence="17 20" id="KW-0961">Cell wall biogenesis/degradation</keyword>
<dbReference type="AlphaFoldDB" id="A0A3E0TMD4"/>
<dbReference type="GO" id="GO:0051301">
    <property type="term" value="P:cell division"/>
    <property type="evidence" value="ECO:0007669"/>
    <property type="project" value="UniProtKB-KW"/>
</dbReference>
<keyword evidence="12 20" id="KW-0521">NADP</keyword>
<evidence type="ECO:0000256" key="18">
    <source>
        <dbReference type="ARBA" id="ARBA00031026"/>
    </source>
</evidence>
<proteinExistence type="inferred from homology"/>